<comment type="caution">
    <text evidence="1">The sequence shown here is derived from an EMBL/GenBank/DDBJ whole genome shotgun (WGS) entry which is preliminary data.</text>
</comment>
<dbReference type="AlphaFoldDB" id="A0A4C2A059"/>
<gene>
    <name evidence="1" type="ORF">EVAR_85169_1</name>
</gene>
<keyword evidence="2" id="KW-1185">Reference proteome</keyword>
<accession>A0A4C2A059</accession>
<reference evidence="1 2" key="1">
    <citation type="journal article" date="2019" name="Commun. Biol.">
        <title>The bagworm genome reveals a unique fibroin gene that provides high tensile strength.</title>
        <authorList>
            <person name="Kono N."/>
            <person name="Nakamura H."/>
            <person name="Ohtoshi R."/>
            <person name="Tomita M."/>
            <person name="Numata K."/>
            <person name="Arakawa K."/>
        </authorList>
    </citation>
    <scope>NUCLEOTIDE SEQUENCE [LARGE SCALE GENOMIC DNA]</scope>
</reference>
<evidence type="ECO:0000313" key="1">
    <source>
        <dbReference type="EMBL" id="GBP93358.1"/>
    </source>
</evidence>
<sequence length="101" mass="11478">MTNPPSCTSDVLSSVRCTRLKRSRACEQAIGRKHIYPLKCVKKTDTRSVHGKRTHVHIQTDEQPVLMLVLVFVPVECRIERERVNAPLELILEVRGAISKC</sequence>
<proteinExistence type="predicted"/>
<dbReference type="Proteomes" id="UP000299102">
    <property type="component" value="Unassembled WGS sequence"/>
</dbReference>
<dbReference type="EMBL" id="BGZK01002366">
    <property type="protein sequence ID" value="GBP93358.1"/>
    <property type="molecule type" value="Genomic_DNA"/>
</dbReference>
<name>A0A4C2A059_EUMVA</name>
<organism evidence="1 2">
    <name type="scientific">Eumeta variegata</name>
    <name type="common">Bagworm moth</name>
    <name type="synonym">Eumeta japonica</name>
    <dbReference type="NCBI Taxonomy" id="151549"/>
    <lineage>
        <taxon>Eukaryota</taxon>
        <taxon>Metazoa</taxon>
        <taxon>Ecdysozoa</taxon>
        <taxon>Arthropoda</taxon>
        <taxon>Hexapoda</taxon>
        <taxon>Insecta</taxon>
        <taxon>Pterygota</taxon>
        <taxon>Neoptera</taxon>
        <taxon>Endopterygota</taxon>
        <taxon>Lepidoptera</taxon>
        <taxon>Glossata</taxon>
        <taxon>Ditrysia</taxon>
        <taxon>Tineoidea</taxon>
        <taxon>Psychidae</taxon>
        <taxon>Oiketicinae</taxon>
        <taxon>Eumeta</taxon>
    </lineage>
</organism>
<protein>
    <submittedName>
        <fullName evidence="1">Uncharacterized protein</fullName>
    </submittedName>
</protein>
<evidence type="ECO:0000313" key="2">
    <source>
        <dbReference type="Proteomes" id="UP000299102"/>
    </source>
</evidence>